<evidence type="ECO:0000256" key="1">
    <source>
        <dbReference type="ARBA" id="ARBA00022598"/>
    </source>
</evidence>
<dbReference type="PROSITE" id="PS00455">
    <property type="entry name" value="AMP_BINDING"/>
    <property type="match status" value="1"/>
</dbReference>
<dbReference type="Pfam" id="PF00501">
    <property type="entry name" value="AMP-binding"/>
    <property type="match status" value="1"/>
</dbReference>
<dbReference type="InterPro" id="IPR050237">
    <property type="entry name" value="ATP-dep_AMP-bd_enzyme"/>
</dbReference>
<protein>
    <submittedName>
        <fullName evidence="3">AMP-binding protein</fullName>
    </submittedName>
</protein>
<dbReference type="PANTHER" id="PTHR43767:SF8">
    <property type="entry name" value="LONG-CHAIN-FATTY-ACID--COA LIGASE"/>
    <property type="match status" value="1"/>
</dbReference>
<dbReference type="PANTHER" id="PTHR43767">
    <property type="entry name" value="LONG-CHAIN-FATTY-ACID--COA LIGASE"/>
    <property type="match status" value="1"/>
</dbReference>
<keyword evidence="1" id="KW-0436">Ligase</keyword>
<keyword evidence="4" id="KW-1185">Reference proteome</keyword>
<evidence type="ECO:0000313" key="4">
    <source>
        <dbReference type="Proteomes" id="UP001607151"/>
    </source>
</evidence>
<dbReference type="EMBL" id="JBIHSN010000003">
    <property type="protein sequence ID" value="MFH0266798.1"/>
    <property type="molecule type" value="Genomic_DNA"/>
</dbReference>
<evidence type="ECO:0000259" key="2">
    <source>
        <dbReference type="Pfam" id="PF00501"/>
    </source>
</evidence>
<dbReference type="InterPro" id="IPR000873">
    <property type="entry name" value="AMP-dep_synth/lig_dom"/>
</dbReference>
<reference evidence="3 4" key="1">
    <citation type="submission" date="2024-10" db="EMBL/GenBank/DDBJ databases">
        <authorList>
            <person name="Yibar A."/>
            <person name="Saticioglu I.B."/>
            <person name="Duman M."/>
            <person name="Ajmi N."/>
            <person name="Gurler F."/>
            <person name="Ay H."/>
            <person name="Onuk E."/>
            <person name="Guler S."/>
            <person name="Romalde J.L."/>
        </authorList>
    </citation>
    <scope>NUCLEOTIDE SEQUENCE [LARGE SCALE GENOMIC DNA]</scope>
    <source>
        <strain evidence="3 4">14-MA-B</strain>
    </source>
</reference>
<evidence type="ECO:0000313" key="3">
    <source>
        <dbReference type="EMBL" id="MFH0266798.1"/>
    </source>
</evidence>
<dbReference type="InterPro" id="IPR020845">
    <property type="entry name" value="AMP-binding_CS"/>
</dbReference>
<comment type="caution">
    <text evidence="3">The sequence shown here is derived from an EMBL/GenBank/DDBJ whole genome shotgun (WGS) entry which is preliminary data.</text>
</comment>
<dbReference type="Proteomes" id="UP001607151">
    <property type="component" value="Unassembled WGS sequence"/>
</dbReference>
<dbReference type="RefSeq" id="WP_394608440.1">
    <property type="nucleotide sequence ID" value="NZ_JBIHSJ010000004.1"/>
</dbReference>
<name>A0ABW7IYT2_9VIBR</name>
<dbReference type="SUPFAM" id="SSF56801">
    <property type="entry name" value="Acetyl-CoA synthetase-like"/>
    <property type="match status" value="1"/>
</dbReference>
<dbReference type="Gene3D" id="3.40.50.12780">
    <property type="entry name" value="N-terminal domain of ligase-like"/>
    <property type="match status" value="1"/>
</dbReference>
<proteinExistence type="predicted"/>
<sequence length="498" mass="53635">MNPILSAMKHWANTTPEKYAFIGQNANGGVESINYRELMVRVTQAGDFLRSLNAQCVALKAENSLAWMIIDLACLYENICMVPVPTFFSASQVQHVLDQSGADVLIGDWPSEGNGGAIEGLKVSTRASSHHNQRLAGTFKITFTSGSTGTPKGVCLSVENLSKVTQSLADSVQVGSSKHMVFLPLSTLLENITGIYVPLMLGVASLIFPGKEIGLSGSSQFDAQRFAQAIATYQPSSLVLTPALLMALIQIVAHQPDLAKSLNFVAVGGARVAAQLIQKAHQLSIPAYEGYGLSECASVVSLNTPAMMKAGTSGQVLNHVQAKVSSDGELWVKGNIALGYLGEPFGDEWLATGDLAELDDGFVTLKGRKKNQIITSFGRNISPEWVESEAQIYLPGCSMIINGEGQEGLTAVVVNRPDLLSGIEQLNLTLPDYAQVKRVVVLTHFTGRNWFTSNGRPKRNEVENWVQTYLSNRDSAATQHNTLTVYRVEASSDVATQC</sequence>
<accession>A0ABW7IYT2</accession>
<dbReference type="InterPro" id="IPR042099">
    <property type="entry name" value="ANL_N_sf"/>
</dbReference>
<organism evidence="3 4">
    <name type="scientific">Vibrio rumoiensis</name>
    <dbReference type="NCBI Taxonomy" id="76258"/>
    <lineage>
        <taxon>Bacteria</taxon>
        <taxon>Pseudomonadati</taxon>
        <taxon>Pseudomonadota</taxon>
        <taxon>Gammaproteobacteria</taxon>
        <taxon>Vibrionales</taxon>
        <taxon>Vibrionaceae</taxon>
        <taxon>Vibrio</taxon>
    </lineage>
</organism>
<feature type="domain" description="AMP-dependent synthetase/ligase" evidence="2">
    <location>
        <begin position="9"/>
        <end position="341"/>
    </location>
</feature>
<gene>
    <name evidence="3" type="ORF">ACGRQ9_15230</name>
</gene>